<evidence type="ECO:0000313" key="3">
    <source>
        <dbReference type="Proteomes" id="UP000195402"/>
    </source>
</evidence>
<dbReference type="OrthoDB" id="1898167at2759"/>
<keyword evidence="1" id="KW-0472">Membrane</keyword>
<sequence length="400" mass="45291">MEMVIDIEDVAYRATSSMRRFFNSTQMKINRFVSSGNEALEDLKTLVTVDDDRRVIIACRRSSLQFFGNFILWGLVVVVAVRVLMELGFLGFRGGYGGGFVWRRDRSLAGKEVVVAKRRFKEREGKKKDLNFRVPINPLTPARDTTNVKITEAEFSPRKHATSEERLPKWWPVSVPSSLASNPTMNSKESQKEADIVMRAIMDNRMSGKDITEDDIIQQFRQICKRSGARVLIETANARDSFYRASVDLVMNACSRSINHSTVVQIDGENAQHFVAGIAFNIGLDSIRAAKIVSAAVAARTRSWFLQAWALEMQGKRMEAVEELSKICLIHQIFPPEESSPEMEMVARGLEKHLRREQREFLFDLLVEICGAGSRRSAAEALGLVQIDSPKYRDYKQATD</sequence>
<name>A0A200QMQ6_MACCD</name>
<accession>A0A200QMQ6</accession>
<feature type="transmembrane region" description="Helical" evidence="1">
    <location>
        <begin position="70"/>
        <end position="96"/>
    </location>
</feature>
<evidence type="ECO:0000313" key="2">
    <source>
        <dbReference type="EMBL" id="OVA11712.1"/>
    </source>
</evidence>
<comment type="caution">
    <text evidence="2">The sequence shown here is derived from an EMBL/GenBank/DDBJ whole genome shotgun (WGS) entry which is preliminary data.</text>
</comment>
<proteinExistence type="predicted"/>
<dbReference type="PANTHER" id="PTHR35830:SF1">
    <property type="entry name" value="OS05G0299200 PROTEIN"/>
    <property type="match status" value="1"/>
</dbReference>
<protein>
    <submittedName>
        <fullName evidence="2">Uncharacterized protein</fullName>
    </submittedName>
</protein>
<organism evidence="2 3">
    <name type="scientific">Macleaya cordata</name>
    <name type="common">Five-seeded plume-poppy</name>
    <name type="synonym">Bocconia cordata</name>
    <dbReference type="NCBI Taxonomy" id="56857"/>
    <lineage>
        <taxon>Eukaryota</taxon>
        <taxon>Viridiplantae</taxon>
        <taxon>Streptophyta</taxon>
        <taxon>Embryophyta</taxon>
        <taxon>Tracheophyta</taxon>
        <taxon>Spermatophyta</taxon>
        <taxon>Magnoliopsida</taxon>
        <taxon>Ranunculales</taxon>
        <taxon>Papaveraceae</taxon>
        <taxon>Papaveroideae</taxon>
        <taxon>Macleaya</taxon>
    </lineage>
</organism>
<evidence type="ECO:0000256" key="1">
    <source>
        <dbReference type="SAM" id="Phobius"/>
    </source>
</evidence>
<keyword evidence="1" id="KW-0812">Transmembrane</keyword>
<dbReference type="InParanoid" id="A0A200QMQ6"/>
<keyword evidence="1" id="KW-1133">Transmembrane helix</keyword>
<keyword evidence="3" id="KW-1185">Reference proteome</keyword>
<dbReference type="STRING" id="56857.A0A200QMQ6"/>
<dbReference type="Proteomes" id="UP000195402">
    <property type="component" value="Unassembled WGS sequence"/>
</dbReference>
<reference evidence="2 3" key="1">
    <citation type="journal article" date="2017" name="Mol. Plant">
        <title>The Genome of Medicinal Plant Macleaya cordata Provides New Insights into Benzylisoquinoline Alkaloids Metabolism.</title>
        <authorList>
            <person name="Liu X."/>
            <person name="Liu Y."/>
            <person name="Huang P."/>
            <person name="Ma Y."/>
            <person name="Qing Z."/>
            <person name="Tang Q."/>
            <person name="Cao H."/>
            <person name="Cheng P."/>
            <person name="Zheng Y."/>
            <person name="Yuan Z."/>
            <person name="Zhou Y."/>
            <person name="Liu J."/>
            <person name="Tang Z."/>
            <person name="Zhuo Y."/>
            <person name="Zhang Y."/>
            <person name="Yu L."/>
            <person name="Huang J."/>
            <person name="Yang P."/>
            <person name="Peng Q."/>
            <person name="Zhang J."/>
            <person name="Jiang W."/>
            <person name="Zhang Z."/>
            <person name="Lin K."/>
            <person name="Ro D.K."/>
            <person name="Chen X."/>
            <person name="Xiong X."/>
            <person name="Shang Y."/>
            <person name="Huang S."/>
            <person name="Zeng J."/>
        </authorList>
    </citation>
    <scope>NUCLEOTIDE SEQUENCE [LARGE SCALE GENOMIC DNA]</scope>
    <source>
        <strain evidence="3">cv. BLH2017</strain>
        <tissue evidence="2">Root</tissue>
    </source>
</reference>
<dbReference type="AlphaFoldDB" id="A0A200QMQ6"/>
<gene>
    <name evidence="2" type="ORF">BVC80_8205g4</name>
</gene>
<dbReference type="PANTHER" id="PTHR35830">
    <property type="entry name" value="OS05G0299200 PROTEIN"/>
    <property type="match status" value="1"/>
</dbReference>
<dbReference type="OMA" id="RICRMSG"/>
<dbReference type="EMBL" id="MVGT01001555">
    <property type="protein sequence ID" value="OVA11712.1"/>
    <property type="molecule type" value="Genomic_DNA"/>
</dbReference>